<dbReference type="AlphaFoldDB" id="A0A561SPX5"/>
<organism evidence="2 3">
    <name type="scientific">Pseudonocardia hierapolitana</name>
    <dbReference type="NCBI Taxonomy" id="1128676"/>
    <lineage>
        <taxon>Bacteria</taxon>
        <taxon>Bacillati</taxon>
        <taxon>Actinomycetota</taxon>
        <taxon>Actinomycetes</taxon>
        <taxon>Pseudonocardiales</taxon>
        <taxon>Pseudonocardiaceae</taxon>
        <taxon>Pseudonocardia</taxon>
    </lineage>
</organism>
<sequence>MRTNTEKRGGSGHDPEDDSRMIAQDDGGIPHELSLRDETWETLVDSVLGGECTPFLGAGVAAPYLPRGSELAADLAKEFNYPLDDDTNLARVTQYIASLRQPSFVKRRVCKRLAEAQRQAVEALEGGPPPNHLMLAQLRLPVYVTTNYDDYLERAVLAVGPAKPTVEICRWNDRLARDLPKYRREAPTQAKPTIFHLHGHMDEPNSILITDDDYIDFAVSLAQRAVSKIDPVIPHFVRRALGNTNLLFVGYSLEDWNFRVLMRHIMKQQAVLPNEVYNSLSIQLSSNSMPAERRRLAEEFLEKYLKTSAAIDVYWGDAGPFLKELLHRLPPAPGMK</sequence>
<dbReference type="Pfam" id="PF13289">
    <property type="entry name" value="SIR2_2"/>
    <property type="match status" value="1"/>
</dbReference>
<gene>
    <name evidence="2" type="ORF">FHX44_112801</name>
</gene>
<dbReference type="EMBL" id="VIWU01000001">
    <property type="protein sequence ID" value="TWF76903.1"/>
    <property type="molecule type" value="Genomic_DNA"/>
</dbReference>
<proteinExistence type="predicted"/>
<feature type="compositionally biased region" description="Basic and acidic residues" evidence="1">
    <location>
        <begin position="1"/>
        <end position="20"/>
    </location>
</feature>
<accession>A0A561SPX5</accession>
<dbReference type="SUPFAM" id="SSF52467">
    <property type="entry name" value="DHS-like NAD/FAD-binding domain"/>
    <property type="match status" value="1"/>
</dbReference>
<comment type="caution">
    <text evidence="2">The sequence shown here is derived from an EMBL/GenBank/DDBJ whole genome shotgun (WGS) entry which is preliminary data.</text>
</comment>
<protein>
    <submittedName>
        <fullName evidence="2">SIR2-like protein</fullName>
    </submittedName>
</protein>
<evidence type="ECO:0000313" key="2">
    <source>
        <dbReference type="EMBL" id="TWF76903.1"/>
    </source>
</evidence>
<feature type="region of interest" description="Disordered" evidence="1">
    <location>
        <begin position="1"/>
        <end position="31"/>
    </location>
</feature>
<dbReference type="RefSeq" id="WP_147256184.1">
    <property type="nucleotide sequence ID" value="NZ_VIWU01000001.1"/>
</dbReference>
<dbReference type="Proteomes" id="UP000321261">
    <property type="component" value="Unassembled WGS sequence"/>
</dbReference>
<reference evidence="2 3" key="1">
    <citation type="submission" date="2019-06" db="EMBL/GenBank/DDBJ databases">
        <title>Sequencing the genomes of 1000 actinobacteria strains.</title>
        <authorList>
            <person name="Klenk H.-P."/>
        </authorList>
    </citation>
    <scope>NUCLEOTIDE SEQUENCE [LARGE SCALE GENOMIC DNA]</scope>
    <source>
        <strain evidence="2 3">DSM 45671</strain>
    </source>
</reference>
<dbReference type="OrthoDB" id="3676657at2"/>
<keyword evidence="3" id="KW-1185">Reference proteome</keyword>
<evidence type="ECO:0000313" key="3">
    <source>
        <dbReference type="Proteomes" id="UP000321261"/>
    </source>
</evidence>
<evidence type="ECO:0000256" key="1">
    <source>
        <dbReference type="SAM" id="MobiDB-lite"/>
    </source>
</evidence>
<name>A0A561SPX5_9PSEU</name>
<dbReference type="InterPro" id="IPR029035">
    <property type="entry name" value="DHS-like_NAD/FAD-binding_dom"/>
</dbReference>